<feature type="region of interest" description="Disordered" evidence="9">
    <location>
        <begin position="747"/>
        <end position="767"/>
    </location>
</feature>
<feature type="transmembrane region" description="Helical" evidence="10">
    <location>
        <begin position="533"/>
        <end position="558"/>
    </location>
</feature>
<dbReference type="Pfam" id="PF14510">
    <property type="entry name" value="ABC_trans_N"/>
    <property type="match status" value="1"/>
</dbReference>
<evidence type="ECO:0000256" key="4">
    <source>
        <dbReference type="ARBA" id="ARBA00022692"/>
    </source>
</evidence>
<feature type="transmembrane region" description="Helical" evidence="10">
    <location>
        <begin position="1205"/>
        <end position="1234"/>
    </location>
</feature>
<dbReference type="Pfam" id="PF00005">
    <property type="entry name" value="ABC_tran"/>
    <property type="match status" value="2"/>
</dbReference>
<protein>
    <submittedName>
        <fullName evidence="12">ABC-2 type transporter-domain-containing protein</fullName>
    </submittedName>
</protein>
<evidence type="ECO:0000256" key="10">
    <source>
        <dbReference type="SAM" id="Phobius"/>
    </source>
</evidence>
<evidence type="ECO:0000256" key="2">
    <source>
        <dbReference type="ARBA" id="ARBA00006012"/>
    </source>
</evidence>
<dbReference type="PROSITE" id="PS50893">
    <property type="entry name" value="ABC_TRANSPORTER_2"/>
    <property type="match status" value="2"/>
</dbReference>
<keyword evidence="6" id="KW-0067">ATP-binding</keyword>
<feature type="domain" description="ABC transporter" evidence="11">
    <location>
        <begin position="795"/>
        <end position="1040"/>
    </location>
</feature>
<dbReference type="EMBL" id="MU157836">
    <property type="protein sequence ID" value="KAF9531189.1"/>
    <property type="molecule type" value="Genomic_DNA"/>
</dbReference>
<dbReference type="GO" id="GO:0016887">
    <property type="term" value="F:ATP hydrolysis activity"/>
    <property type="evidence" value="ECO:0007669"/>
    <property type="project" value="InterPro"/>
</dbReference>
<dbReference type="InterPro" id="IPR003439">
    <property type="entry name" value="ABC_transporter-like_ATP-bd"/>
</dbReference>
<dbReference type="Pfam" id="PF01061">
    <property type="entry name" value="ABC2_membrane"/>
    <property type="match status" value="2"/>
</dbReference>
<evidence type="ECO:0000256" key="6">
    <source>
        <dbReference type="ARBA" id="ARBA00022840"/>
    </source>
</evidence>
<organism evidence="12 13">
    <name type="scientific">Crepidotus variabilis</name>
    <dbReference type="NCBI Taxonomy" id="179855"/>
    <lineage>
        <taxon>Eukaryota</taxon>
        <taxon>Fungi</taxon>
        <taxon>Dikarya</taxon>
        <taxon>Basidiomycota</taxon>
        <taxon>Agaricomycotina</taxon>
        <taxon>Agaricomycetes</taxon>
        <taxon>Agaricomycetidae</taxon>
        <taxon>Agaricales</taxon>
        <taxon>Agaricineae</taxon>
        <taxon>Crepidotaceae</taxon>
        <taxon>Crepidotus</taxon>
    </lineage>
</organism>
<dbReference type="InterPro" id="IPR017871">
    <property type="entry name" value="ABC_transporter-like_CS"/>
</dbReference>
<dbReference type="CDD" id="cd03233">
    <property type="entry name" value="ABCG_PDR_domain1"/>
    <property type="match status" value="1"/>
</dbReference>
<evidence type="ECO:0000256" key="1">
    <source>
        <dbReference type="ARBA" id="ARBA00004141"/>
    </source>
</evidence>
<comment type="similarity">
    <text evidence="2">Belongs to the ABC transporter superfamily. ABCG family. PDR (TC 3.A.1.205) subfamily.</text>
</comment>
<evidence type="ECO:0000256" key="5">
    <source>
        <dbReference type="ARBA" id="ARBA00022741"/>
    </source>
</evidence>
<dbReference type="GO" id="GO:0005524">
    <property type="term" value="F:ATP binding"/>
    <property type="evidence" value="ECO:0007669"/>
    <property type="project" value="UniProtKB-KW"/>
</dbReference>
<comment type="caution">
    <text evidence="12">The sequence shown here is derived from an EMBL/GenBank/DDBJ whole genome shotgun (WGS) entry which is preliminary data.</text>
</comment>
<evidence type="ECO:0000256" key="7">
    <source>
        <dbReference type="ARBA" id="ARBA00022989"/>
    </source>
</evidence>
<dbReference type="InterPro" id="IPR010929">
    <property type="entry name" value="PDR_CDR_ABC"/>
</dbReference>
<dbReference type="Proteomes" id="UP000807306">
    <property type="component" value="Unassembled WGS sequence"/>
</dbReference>
<dbReference type="GO" id="GO:0140359">
    <property type="term" value="F:ABC-type transporter activity"/>
    <property type="evidence" value="ECO:0007669"/>
    <property type="project" value="InterPro"/>
</dbReference>
<feature type="transmembrane region" description="Helical" evidence="10">
    <location>
        <begin position="1130"/>
        <end position="1152"/>
    </location>
</feature>
<dbReference type="Pfam" id="PF06422">
    <property type="entry name" value="PDR_CDR"/>
    <property type="match status" value="2"/>
</dbReference>
<feature type="transmembrane region" description="Helical" evidence="10">
    <location>
        <begin position="1164"/>
        <end position="1184"/>
    </location>
</feature>
<comment type="subcellular location">
    <subcellularLocation>
        <location evidence="1">Membrane</location>
        <topology evidence="1">Multi-pass membrane protein</topology>
    </subcellularLocation>
</comment>
<dbReference type="InterPro" id="IPR027417">
    <property type="entry name" value="P-loop_NTPase"/>
</dbReference>
<keyword evidence="3" id="KW-0813">Transport</keyword>
<dbReference type="OrthoDB" id="245989at2759"/>
<feature type="transmembrane region" description="Helical" evidence="10">
    <location>
        <begin position="491"/>
        <end position="512"/>
    </location>
</feature>
<dbReference type="GO" id="GO:0016020">
    <property type="term" value="C:membrane"/>
    <property type="evidence" value="ECO:0007669"/>
    <property type="project" value="UniProtKB-SubCell"/>
</dbReference>
<feature type="transmembrane region" description="Helical" evidence="10">
    <location>
        <begin position="1274"/>
        <end position="1295"/>
    </location>
</feature>
<name>A0A9P6EM93_9AGAR</name>
<dbReference type="InterPro" id="IPR029481">
    <property type="entry name" value="ABC_trans_N"/>
</dbReference>
<sequence length="1440" mass="161523">MVKPKPRPISGLSDLQRRPHRSNSETTLQDSFDLEKDLANCVKQMEEEGVKKRTLGVVFENLNVTGLGASASIQPTIGSVFNPANLMRSIQKLRHPPLKQILSDFEGVVRPGEMLLVLGRPGSGCSTFLKVLANDRSEFHAVEGTVHYDSLTPAQLEKHYRGDVQYSPEDDVHFPTLTVDQTIRFAAAARAPQNRVNGESRTTYVDRMTGAMRSAFGLNHAKDTMIGNEWIRGVSGGEKKRVSISETMVGRSLLTSWDNSTRGLDSSTALEFGRALRLTTDKLQRSTVVSIYQASENLYDLFDKVCVIYEGRMVYFGPASEARQYFIDMGYEPVPRQTTPDFLVAVTNPNGRVEVSERNEQEMNQEKRRRPIPRTAAEFADYYKKSETRKRNALDMEDYKKTEVGKVEKLEYYRESVKAEHSRHTRSESPYIISLPMQVRLAMRRRLQVMKGDLTTQILNTFVYAFQATILGTMFLKLPVTTTGFFPRGGVMFFSTFAPALFTSAEIPALFFQRPIVHRHQKAALYHPMIEALALTIVDIPFTLATLTVFTIIIYFVVQLQQTAAQFFIFFLFVITDTIAMKAFFRTLAAAFSDPAPAQAIGGVCILVLALYTGYQIPRPSMIGALRWLSYINPITYSFEAIITNEFHTIDAACSSLVPSGPGYENISLANQVCTTVGSQPGVGTVSGDTFVGLSFAYYYKNLWRNFGILIAFAVFFIFCLLLFSEFNTSSSQVRSVVLFKNGSKASLDDDDDKIGDEEKGASRTRSPTIQEELVYVNKEKEKEEQDEEVLQAAPKMTDIFSWQHIDYTVPVHSEHRQLLDDVSGFVAPGKLTALMGESGAGKTTLLNVLAERTTTGVITGDRFLNGQPLPMDFQAQTGYVQQMDTHVPLSTVREALRFSARLRQPASVSTAEKDAYAEKCLKWCGLEAYADAMVGSLGVEHRKRTTIGVELAAKPRLLLFLDEPTSGLDSQSAWAIMSFLRELADNGQAILCTIHQPSAELFSAFDRLLLLARGGKTVFFGDIGENGHNMIDYFQRGGARTCGPQENPAEYMLDVIGAGATATSARNWHDVWLRSKECTNLQSNLATIHEDGRKGSPVDASLNSTFATSWAYQVRELLRRQHYVFWRDPMYLVSKLALNIVGGLLMGFTFWKAKDSIQGAQNKLFVIFMGTVLSVPLGAQLHVPYIDMRNIYEIRERSSRMYHWSALTLSQVALELPWNILGSSLFFVCFYWTVGLQTDRAGFTYFIYGVSFPIYYTTIALAIGALSPSAEIAGLLWSLGFSFVLTFNGILQPFSQLGWWQWMYHLSPYTYLVEALIGQGFGHEEITCAAKELVTIQPPSGEVCSSYMGPYISSFGGYLTNPDATSACQFCSARTTDQWLGPTFNMFYSHHWRDFGLFWAYILFNFALLFFITYYVRIRTHKVFPFLAKKIGSIFSRSN</sequence>
<feature type="transmembrane region" description="Helical" evidence="10">
    <location>
        <begin position="597"/>
        <end position="615"/>
    </location>
</feature>
<evidence type="ECO:0000256" key="3">
    <source>
        <dbReference type="ARBA" id="ARBA00022448"/>
    </source>
</evidence>
<evidence type="ECO:0000313" key="13">
    <source>
        <dbReference type="Proteomes" id="UP000807306"/>
    </source>
</evidence>
<feature type="transmembrane region" description="Helical" evidence="10">
    <location>
        <begin position="1397"/>
        <end position="1417"/>
    </location>
</feature>
<dbReference type="InterPro" id="IPR043926">
    <property type="entry name" value="ABCG_dom"/>
</dbReference>
<proteinExistence type="inferred from homology"/>
<dbReference type="InterPro" id="IPR013525">
    <property type="entry name" value="ABC2_TM"/>
</dbReference>
<dbReference type="CDD" id="cd03232">
    <property type="entry name" value="ABCG_PDR_domain2"/>
    <property type="match status" value="1"/>
</dbReference>
<feature type="transmembrane region" description="Helical" evidence="10">
    <location>
        <begin position="703"/>
        <end position="724"/>
    </location>
</feature>
<dbReference type="InterPro" id="IPR003593">
    <property type="entry name" value="AAA+_ATPase"/>
</dbReference>
<feature type="transmembrane region" description="Helical" evidence="10">
    <location>
        <begin position="1246"/>
        <end position="1267"/>
    </location>
</feature>
<reference evidence="12" key="1">
    <citation type="submission" date="2020-11" db="EMBL/GenBank/DDBJ databases">
        <authorList>
            <consortium name="DOE Joint Genome Institute"/>
            <person name="Ahrendt S."/>
            <person name="Riley R."/>
            <person name="Andreopoulos W."/>
            <person name="Labutti K."/>
            <person name="Pangilinan J."/>
            <person name="Ruiz-Duenas F.J."/>
            <person name="Barrasa J.M."/>
            <person name="Sanchez-Garcia M."/>
            <person name="Camarero S."/>
            <person name="Miyauchi S."/>
            <person name="Serrano A."/>
            <person name="Linde D."/>
            <person name="Babiker R."/>
            <person name="Drula E."/>
            <person name="Ayuso-Fernandez I."/>
            <person name="Pacheco R."/>
            <person name="Padilla G."/>
            <person name="Ferreira P."/>
            <person name="Barriuso J."/>
            <person name="Kellner H."/>
            <person name="Castanera R."/>
            <person name="Alfaro M."/>
            <person name="Ramirez L."/>
            <person name="Pisabarro A.G."/>
            <person name="Kuo A."/>
            <person name="Tritt A."/>
            <person name="Lipzen A."/>
            <person name="He G."/>
            <person name="Yan M."/>
            <person name="Ng V."/>
            <person name="Cullen D."/>
            <person name="Martin F."/>
            <person name="Rosso M.-N."/>
            <person name="Henrissat B."/>
            <person name="Hibbett D."/>
            <person name="Martinez A.T."/>
            <person name="Grigoriev I.V."/>
        </authorList>
    </citation>
    <scope>NUCLEOTIDE SEQUENCE</scope>
    <source>
        <strain evidence="12">CBS 506.95</strain>
    </source>
</reference>
<gene>
    <name evidence="12" type="ORF">CPB83DRAFT_849520</name>
</gene>
<dbReference type="InterPro" id="IPR034001">
    <property type="entry name" value="ABCG_PDR_1"/>
</dbReference>
<dbReference type="PANTHER" id="PTHR19241">
    <property type="entry name" value="ATP-BINDING CASSETTE TRANSPORTER"/>
    <property type="match status" value="1"/>
</dbReference>
<keyword evidence="7 10" id="KW-1133">Transmembrane helix</keyword>
<keyword evidence="5" id="KW-0547">Nucleotide-binding</keyword>
<feature type="region of interest" description="Disordered" evidence="9">
    <location>
        <begin position="1"/>
        <end position="28"/>
    </location>
</feature>
<keyword evidence="8 10" id="KW-0472">Membrane</keyword>
<keyword evidence="13" id="KW-1185">Reference proteome</keyword>
<feature type="domain" description="ABC transporter" evidence="11">
    <location>
        <begin position="81"/>
        <end position="335"/>
    </location>
</feature>
<dbReference type="Pfam" id="PF19055">
    <property type="entry name" value="ABC2_membrane_7"/>
    <property type="match status" value="1"/>
</dbReference>
<dbReference type="PROSITE" id="PS00211">
    <property type="entry name" value="ABC_TRANSPORTER_1"/>
    <property type="match status" value="1"/>
</dbReference>
<dbReference type="FunFam" id="3.40.50.300:FF:000054">
    <property type="entry name" value="ABC multidrug transporter atrF"/>
    <property type="match status" value="1"/>
</dbReference>
<evidence type="ECO:0000256" key="9">
    <source>
        <dbReference type="SAM" id="MobiDB-lite"/>
    </source>
</evidence>
<dbReference type="Gene3D" id="3.40.50.300">
    <property type="entry name" value="P-loop containing nucleotide triphosphate hydrolases"/>
    <property type="match status" value="2"/>
</dbReference>
<feature type="transmembrane region" description="Helical" evidence="10">
    <location>
        <begin position="564"/>
        <end position="585"/>
    </location>
</feature>
<evidence type="ECO:0000259" key="11">
    <source>
        <dbReference type="PROSITE" id="PS50893"/>
    </source>
</evidence>
<evidence type="ECO:0000313" key="12">
    <source>
        <dbReference type="EMBL" id="KAF9531189.1"/>
    </source>
</evidence>
<accession>A0A9P6EM93</accession>
<dbReference type="SUPFAM" id="SSF52540">
    <property type="entry name" value="P-loop containing nucleoside triphosphate hydrolases"/>
    <property type="match status" value="2"/>
</dbReference>
<dbReference type="SMART" id="SM00382">
    <property type="entry name" value="AAA"/>
    <property type="match status" value="2"/>
</dbReference>
<keyword evidence="4 10" id="KW-0812">Transmembrane</keyword>
<dbReference type="InterPro" id="IPR034003">
    <property type="entry name" value="ABCG_PDR_2"/>
</dbReference>
<evidence type="ECO:0000256" key="8">
    <source>
        <dbReference type="ARBA" id="ARBA00023136"/>
    </source>
</evidence>
<feature type="transmembrane region" description="Helical" evidence="10">
    <location>
        <begin position="454"/>
        <end position="476"/>
    </location>
</feature>